<dbReference type="STRING" id="1121869.SAMN03084138_00692"/>
<dbReference type="AlphaFoldDB" id="A0A1I5KP74"/>
<sequence>MSQRVFFLISILLVFIGVLGLSGFFKSKTPSAVIAPNVIYKVAQLNSDIRKGEILERPDIRYIKLTEEDALKNGISNNIQINHISGMVAKRNINASEFIRSNDFLMPGDPGYLDAVTREGMTPYPLNILRSDYIGLGISVGDFVDIIILTSDEQNIGETSNSKYISSFRSLAVSPLIKNVKVLAIDENDDDFLPLTIELSRQQIAKMVIARRIGIIEVIKSSFKVQSHNMDINANTHDVLPNFKSVVEIRGQTRALN</sequence>
<dbReference type="CDD" id="cd11614">
    <property type="entry name" value="SAF_CpaB_FlgA_like"/>
    <property type="match status" value="1"/>
</dbReference>
<evidence type="ECO:0000313" key="2">
    <source>
        <dbReference type="Proteomes" id="UP000182692"/>
    </source>
</evidence>
<dbReference type="Proteomes" id="UP000182692">
    <property type="component" value="Unassembled WGS sequence"/>
</dbReference>
<accession>A0A1I5KP74</accession>
<dbReference type="EMBL" id="FOWR01000004">
    <property type="protein sequence ID" value="SFO86844.1"/>
    <property type="molecule type" value="Genomic_DNA"/>
</dbReference>
<name>A0A1I5KP74_9GAMM</name>
<gene>
    <name evidence="1" type="ORF">SAMN03084138_00692</name>
</gene>
<dbReference type="RefSeq" id="WP_074925308.1">
    <property type="nucleotide sequence ID" value="NZ_FOWR01000004.1"/>
</dbReference>
<evidence type="ECO:0000313" key="1">
    <source>
        <dbReference type="EMBL" id="SFO86844.1"/>
    </source>
</evidence>
<proteinExistence type="predicted"/>
<dbReference type="GeneID" id="35872648"/>
<organism evidence="1 2">
    <name type="scientific">Enterovibrio norvegicus DSM 15893</name>
    <dbReference type="NCBI Taxonomy" id="1121869"/>
    <lineage>
        <taxon>Bacteria</taxon>
        <taxon>Pseudomonadati</taxon>
        <taxon>Pseudomonadota</taxon>
        <taxon>Gammaproteobacteria</taxon>
        <taxon>Vibrionales</taxon>
        <taxon>Vibrionaceae</taxon>
        <taxon>Enterovibrio</taxon>
    </lineage>
</organism>
<protein>
    <submittedName>
        <fullName evidence="1">Flp pilus assembly protein CpaB</fullName>
    </submittedName>
</protein>
<reference evidence="1 2" key="1">
    <citation type="submission" date="2016-10" db="EMBL/GenBank/DDBJ databases">
        <authorList>
            <person name="de Groot N.N."/>
        </authorList>
    </citation>
    <scope>NUCLEOTIDE SEQUENCE [LARGE SCALE GENOMIC DNA]</scope>
    <source>
        <strain evidence="1 2">DSM 15893</strain>
    </source>
</reference>
<dbReference type="OrthoDB" id="6400671at2"/>